<organism evidence="1 2">
    <name type="scientific">Pluteus cervinus</name>
    <dbReference type="NCBI Taxonomy" id="181527"/>
    <lineage>
        <taxon>Eukaryota</taxon>
        <taxon>Fungi</taxon>
        <taxon>Dikarya</taxon>
        <taxon>Basidiomycota</taxon>
        <taxon>Agaricomycotina</taxon>
        <taxon>Agaricomycetes</taxon>
        <taxon>Agaricomycetidae</taxon>
        <taxon>Agaricales</taxon>
        <taxon>Pluteineae</taxon>
        <taxon>Pluteaceae</taxon>
        <taxon>Pluteus</taxon>
    </lineage>
</organism>
<dbReference type="Proteomes" id="UP000308600">
    <property type="component" value="Unassembled WGS sequence"/>
</dbReference>
<dbReference type="EMBL" id="ML208347">
    <property type="protein sequence ID" value="TFK68642.1"/>
    <property type="molecule type" value="Genomic_DNA"/>
</dbReference>
<protein>
    <submittedName>
        <fullName evidence="1">Uncharacterized protein</fullName>
    </submittedName>
</protein>
<evidence type="ECO:0000313" key="2">
    <source>
        <dbReference type="Proteomes" id="UP000308600"/>
    </source>
</evidence>
<accession>A0ACD3ASY5</accession>
<reference evidence="1 2" key="1">
    <citation type="journal article" date="2019" name="Nat. Ecol. Evol.">
        <title>Megaphylogeny resolves global patterns of mushroom evolution.</title>
        <authorList>
            <person name="Varga T."/>
            <person name="Krizsan K."/>
            <person name="Foldi C."/>
            <person name="Dima B."/>
            <person name="Sanchez-Garcia M."/>
            <person name="Sanchez-Ramirez S."/>
            <person name="Szollosi G.J."/>
            <person name="Szarkandi J.G."/>
            <person name="Papp V."/>
            <person name="Albert L."/>
            <person name="Andreopoulos W."/>
            <person name="Angelini C."/>
            <person name="Antonin V."/>
            <person name="Barry K.W."/>
            <person name="Bougher N.L."/>
            <person name="Buchanan P."/>
            <person name="Buyck B."/>
            <person name="Bense V."/>
            <person name="Catcheside P."/>
            <person name="Chovatia M."/>
            <person name="Cooper J."/>
            <person name="Damon W."/>
            <person name="Desjardin D."/>
            <person name="Finy P."/>
            <person name="Geml J."/>
            <person name="Haridas S."/>
            <person name="Hughes K."/>
            <person name="Justo A."/>
            <person name="Karasinski D."/>
            <person name="Kautmanova I."/>
            <person name="Kiss B."/>
            <person name="Kocsube S."/>
            <person name="Kotiranta H."/>
            <person name="LaButti K.M."/>
            <person name="Lechner B.E."/>
            <person name="Liimatainen K."/>
            <person name="Lipzen A."/>
            <person name="Lukacs Z."/>
            <person name="Mihaltcheva S."/>
            <person name="Morgado L.N."/>
            <person name="Niskanen T."/>
            <person name="Noordeloos M.E."/>
            <person name="Ohm R.A."/>
            <person name="Ortiz-Santana B."/>
            <person name="Ovrebo C."/>
            <person name="Racz N."/>
            <person name="Riley R."/>
            <person name="Savchenko A."/>
            <person name="Shiryaev A."/>
            <person name="Soop K."/>
            <person name="Spirin V."/>
            <person name="Szebenyi C."/>
            <person name="Tomsovsky M."/>
            <person name="Tulloss R.E."/>
            <person name="Uehling J."/>
            <person name="Grigoriev I.V."/>
            <person name="Vagvolgyi C."/>
            <person name="Papp T."/>
            <person name="Martin F.M."/>
            <person name="Miettinen O."/>
            <person name="Hibbett D.S."/>
            <person name="Nagy L.G."/>
        </authorList>
    </citation>
    <scope>NUCLEOTIDE SEQUENCE [LARGE SCALE GENOMIC DNA]</scope>
    <source>
        <strain evidence="1 2">NL-1719</strain>
    </source>
</reference>
<evidence type="ECO:0000313" key="1">
    <source>
        <dbReference type="EMBL" id="TFK68642.1"/>
    </source>
</evidence>
<gene>
    <name evidence="1" type="ORF">BDN72DRAFT_821040</name>
</gene>
<keyword evidence="2" id="KW-1185">Reference proteome</keyword>
<name>A0ACD3ASY5_9AGAR</name>
<sequence length="144" mass="16688">MSTVPLVTAPIAINTHTSQNQQDIALVDEKILALQSQIRGLSQRRNELIPVGRLFPEVLVEIFSYLKREWWTGPSCKVPLVLKLTHVSRRWRAVALDCPVLWNEIFFQNETYVAKWLERSQSSNLYISVEATRRHEGTIQKVFE</sequence>
<proteinExistence type="predicted"/>